<evidence type="ECO:0000313" key="1">
    <source>
        <dbReference type="EMBL" id="GMN51926.1"/>
    </source>
</evidence>
<keyword evidence="2" id="KW-1185">Reference proteome</keyword>
<reference evidence="1" key="1">
    <citation type="submission" date="2023-07" db="EMBL/GenBank/DDBJ databases">
        <title>draft genome sequence of fig (Ficus carica).</title>
        <authorList>
            <person name="Takahashi T."/>
            <person name="Nishimura K."/>
        </authorList>
    </citation>
    <scope>NUCLEOTIDE SEQUENCE</scope>
</reference>
<sequence>MKVDSEGSIRCKCDLLAVSESEPGCGFGRWLDDAHDQWPKDVDDLNERSVKSVARVDTKSINYGLR</sequence>
<evidence type="ECO:0000313" key="2">
    <source>
        <dbReference type="Proteomes" id="UP001187192"/>
    </source>
</evidence>
<gene>
    <name evidence="1" type="ORF">TIFTF001_021076</name>
</gene>
<comment type="caution">
    <text evidence="1">The sequence shown here is derived from an EMBL/GenBank/DDBJ whole genome shotgun (WGS) entry which is preliminary data.</text>
</comment>
<dbReference type="EMBL" id="BTGU01000039">
    <property type="protein sequence ID" value="GMN51926.1"/>
    <property type="molecule type" value="Genomic_DNA"/>
</dbReference>
<dbReference type="Proteomes" id="UP001187192">
    <property type="component" value="Unassembled WGS sequence"/>
</dbReference>
<protein>
    <submittedName>
        <fullName evidence="1">Uncharacterized protein</fullName>
    </submittedName>
</protein>
<accession>A0AA88DDA8</accession>
<organism evidence="1 2">
    <name type="scientific">Ficus carica</name>
    <name type="common">Common fig</name>
    <dbReference type="NCBI Taxonomy" id="3494"/>
    <lineage>
        <taxon>Eukaryota</taxon>
        <taxon>Viridiplantae</taxon>
        <taxon>Streptophyta</taxon>
        <taxon>Embryophyta</taxon>
        <taxon>Tracheophyta</taxon>
        <taxon>Spermatophyta</taxon>
        <taxon>Magnoliopsida</taxon>
        <taxon>eudicotyledons</taxon>
        <taxon>Gunneridae</taxon>
        <taxon>Pentapetalae</taxon>
        <taxon>rosids</taxon>
        <taxon>fabids</taxon>
        <taxon>Rosales</taxon>
        <taxon>Moraceae</taxon>
        <taxon>Ficeae</taxon>
        <taxon>Ficus</taxon>
    </lineage>
</organism>
<dbReference type="AlphaFoldDB" id="A0AA88DDA8"/>
<proteinExistence type="predicted"/>
<name>A0AA88DDA8_FICCA</name>